<accession>A0ABS9DBW0</accession>
<dbReference type="InterPro" id="IPR011033">
    <property type="entry name" value="PRC_barrel-like_sf"/>
</dbReference>
<keyword evidence="2" id="KW-1185">Reference proteome</keyword>
<sequence length="255" mass="29449">MLVSLKELNGSNIKATDGDVGQIKDVYFDDSSWVIRFLVTDTHPWLPLSQKVLISPIALREFSSDDHALKVSFTKETIKNCPKIEEYETVSREFEKAYYDYFGYGYYWTGEGTWGEYAYPTALFHGNVLPITNAHDNEIEKDNTKQVNHLRSANEVEHYGVEALDGIKGYIKDFIWDTYNWTLRYLVIDTRNWLPGGKKVLISPDQFDTLNWGSKTVTCNISLAQIKACPEYHSDKLNDINYLEEVRKIFSSIDK</sequence>
<evidence type="ECO:0000313" key="1">
    <source>
        <dbReference type="EMBL" id="MCF2950414.1"/>
    </source>
</evidence>
<protein>
    <submittedName>
        <fullName evidence="1">PRC-barrel domain-containing protein</fullName>
    </submittedName>
</protein>
<dbReference type="SUPFAM" id="SSF50346">
    <property type="entry name" value="PRC-barrel domain"/>
    <property type="match status" value="2"/>
</dbReference>
<dbReference type="RefSeq" id="WP_235314514.1">
    <property type="nucleotide sequence ID" value="NZ_JAKGAS010000019.1"/>
</dbReference>
<reference evidence="1 2" key="1">
    <citation type="submission" date="2022-01" db="EMBL/GenBank/DDBJ databases">
        <title>Paraglaciecola sp. G1-23.</title>
        <authorList>
            <person name="Jin M.S."/>
            <person name="Han D.M."/>
            <person name="Kim H.M."/>
            <person name="Jeon C.O."/>
        </authorList>
    </citation>
    <scope>NUCLEOTIDE SEQUENCE [LARGE SCALE GENOMIC DNA]</scope>
    <source>
        <strain evidence="1 2">G1-23</strain>
    </source>
</reference>
<evidence type="ECO:0000313" key="2">
    <source>
        <dbReference type="Proteomes" id="UP001521137"/>
    </source>
</evidence>
<proteinExistence type="predicted"/>
<name>A0ABS9DBW0_9ALTE</name>
<comment type="caution">
    <text evidence="1">The sequence shown here is derived from an EMBL/GenBank/DDBJ whole genome shotgun (WGS) entry which is preliminary data.</text>
</comment>
<gene>
    <name evidence="1" type="ORF">L0668_20055</name>
</gene>
<dbReference type="EMBL" id="JAKGAS010000019">
    <property type="protein sequence ID" value="MCF2950414.1"/>
    <property type="molecule type" value="Genomic_DNA"/>
</dbReference>
<dbReference type="Proteomes" id="UP001521137">
    <property type="component" value="Unassembled WGS sequence"/>
</dbReference>
<dbReference type="Gene3D" id="3.90.50.10">
    <property type="entry name" value="Photosynthetic Reaction Center, subunit H, domain 2"/>
    <property type="match status" value="2"/>
</dbReference>
<organism evidence="1 2">
    <name type="scientific">Paraglaciecola algarum</name>
    <dbReference type="NCBI Taxonomy" id="3050085"/>
    <lineage>
        <taxon>Bacteria</taxon>
        <taxon>Pseudomonadati</taxon>
        <taxon>Pseudomonadota</taxon>
        <taxon>Gammaproteobacteria</taxon>
        <taxon>Alteromonadales</taxon>
        <taxon>Alteromonadaceae</taxon>
        <taxon>Paraglaciecola</taxon>
    </lineage>
</organism>
<dbReference type="InterPro" id="IPR014747">
    <property type="entry name" value="Bac_photo_RC_H_C"/>
</dbReference>